<dbReference type="RefSeq" id="WP_074837111.1">
    <property type="nucleotide sequence ID" value="NZ_FNYY01000009.1"/>
</dbReference>
<dbReference type="InterPro" id="IPR024607">
    <property type="entry name" value="Sulfatase_CS"/>
</dbReference>
<organism evidence="5 6">
    <name type="scientific">Marinovum algicola</name>
    <dbReference type="NCBI Taxonomy" id="42444"/>
    <lineage>
        <taxon>Bacteria</taxon>
        <taxon>Pseudomonadati</taxon>
        <taxon>Pseudomonadota</taxon>
        <taxon>Alphaproteobacteria</taxon>
        <taxon>Rhodobacterales</taxon>
        <taxon>Roseobacteraceae</taxon>
        <taxon>Marinovum</taxon>
    </lineage>
</organism>
<evidence type="ECO:0000313" key="5">
    <source>
        <dbReference type="EMBL" id="SEJ72158.1"/>
    </source>
</evidence>
<comment type="caution">
    <text evidence="5">The sequence shown here is derived from an EMBL/GenBank/DDBJ whole genome shotgun (WGS) entry which is preliminary data.</text>
</comment>
<dbReference type="PROSITE" id="PS00523">
    <property type="entry name" value="SULFATASE_1"/>
    <property type="match status" value="1"/>
</dbReference>
<dbReference type="InterPro" id="IPR017850">
    <property type="entry name" value="Alkaline_phosphatase_core_sf"/>
</dbReference>
<reference evidence="5 6" key="1">
    <citation type="submission" date="2016-10" db="EMBL/GenBank/DDBJ databases">
        <authorList>
            <person name="Varghese N."/>
            <person name="Submissions S."/>
        </authorList>
    </citation>
    <scope>NUCLEOTIDE SEQUENCE [LARGE SCALE GENOMIC DNA]</scope>
    <source>
        <strain evidence="5 6">FF3</strain>
    </source>
</reference>
<gene>
    <name evidence="5" type="ORF">SAMN04487940_109112</name>
</gene>
<dbReference type="GO" id="GO:0008484">
    <property type="term" value="F:sulfuric ester hydrolase activity"/>
    <property type="evidence" value="ECO:0007669"/>
    <property type="project" value="TreeGrafter"/>
</dbReference>
<name>A0A975ZP02_9RHOB</name>
<dbReference type="GO" id="GO:0005737">
    <property type="term" value="C:cytoplasm"/>
    <property type="evidence" value="ECO:0007669"/>
    <property type="project" value="TreeGrafter"/>
</dbReference>
<keyword evidence="2" id="KW-0479">Metal-binding</keyword>
<accession>A0A975ZP02</accession>
<dbReference type="EMBL" id="FNYY01000009">
    <property type="protein sequence ID" value="SEJ72158.1"/>
    <property type="molecule type" value="Genomic_DNA"/>
</dbReference>
<evidence type="ECO:0000256" key="2">
    <source>
        <dbReference type="ARBA" id="ARBA00022723"/>
    </source>
</evidence>
<keyword evidence="6" id="KW-1185">Reference proteome</keyword>
<comment type="similarity">
    <text evidence="1">Belongs to the sulfatase family.</text>
</comment>
<dbReference type="AlphaFoldDB" id="A0A975ZP02"/>
<dbReference type="PANTHER" id="PTHR45953:SF1">
    <property type="entry name" value="IDURONATE 2-SULFATASE"/>
    <property type="match status" value="1"/>
</dbReference>
<sequence length="492" mass="55019">MPDTRPNILFICTDQQRGDSLGCTGAGWAVSPNLDALAAEGALFRNCYVQNPVCSPSRASLFTGKYVANHGLYANGVPLAEDQRMFTKTLSEAGYDCGMIGKQHLAPCDTWRTEPRRDDGYRVFEWAHGPNHRALENDYHRWLRKTHPAIFARIFPDRGANENTEYSNQSRTGTPIDHVPKEAHYSHWVAERAIDFISHPRADAPFFLMANFFDPHHSFGAPQEFRDMIDADAIAPITTKPGELDEKPAPHRAYSEKSYSGTAPGFQEYTAEQIKEIRAQYWAMIALIDHEVGRILAALEVAGMAENTLVVFSSDHGEMLGNHQQLLKGPQLYDDLTRVPLIARWPREIAPGAEVSELVQWIDLPATFLAASGCAPAAGGQGASLLPLARGQAVDWRSWALCEYRYSGFATDPLIMTTMLRHGDWKLIVWHGEPACGTTRDGELYNLAEDPGELDNLYHRPEHAGQRRRMKALLRDAMAEAEDRSAPRARPW</sequence>
<keyword evidence="3" id="KW-0378">Hydrolase</keyword>
<dbReference type="GeneID" id="80818997"/>
<dbReference type="Gene3D" id="3.40.720.10">
    <property type="entry name" value="Alkaline Phosphatase, subunit A"/>
    <property type="match status" value="1"/>
</dbReference>
<dbReference type="PANTHER" id="PTHR45953">
    <property type="entry name" value="IDURONATE 2-SULFATASE"/>
    <property type="match status" value="1"/>
</dbReference>
<dbReference type="GO" id="GO:0046872">
    <property type="term" value="F:metal ion binding"/>
    <property type="evidence" value="ECO:0007669"/>
    <property type="project" value="UniProtKB-KW"/>
</dbReference>
<evidence type="ECO:0000259" key="4">
    <source>
        <dbReference type="Pfam" id="PF00884"/>
    </source>
</evidence>
<dbReference type="Proteomes" id="UP000182932">
    <property type="component" value="Unassembled WGS sequence"/>
</dbReference>
<protein>
    <submittedName>
        <fullName evidence="5">Arylsulfatase A</fullName>
    </submittedName>
</protein>
<evidence type="ECO:0000313" key="6">
    <source>
        <dbReference type="Proteomes" id="UP000182932"/>
    </source>
</evidence>
<evidence type="ECO:0000256" key="1">
    <source>
        <dbReference type="ARBA" id="ARBA00008779"/>
    </source>
</evidence>
<proteinExistence type="inferred from homology"/>
<dbReference type="InterPro" id="IPR000917">
    <property type="entry name" value="Sulfatase_N"/>
</dbReference>
<feature type="domain" description="Sulfatase N-terminal" evidence="4">
    <location>
        <begin position="6"/>
        <end position="373"/>
    </location>
</feature>
<evidence type="ECO:0000256" key="3">
    <source>
        <dbReference type="ARBA" id="ARBA00022801"/>
    </source>
</evidence>
<dbReference type="SUPFAM" id="SSF53649">
    <property type="entry name" value="Alkaline phosphatase-like"/>
    <property type="match status" value="1"/>
</dbReference>
<dbReference type="Pfam" id="PF00884">
    <property type="entry name" value="Sulfatase"/>
    <property type="match status" value="1"/>
</dbReference>